<evidence type="ECO:0000256" key="2">
    <source>
        <dbReference type="SAM" id="MobiDB-lite"/>
    </source>
</evidence>
<feature type="compositionally biased region" description="Basic and acidic residues" evidence="2">
    <location>
        <begin position="120"/>
        <end position="202"/>
    </location>
</feature>
<dbReference type="PANTHER" id="PTHR39160">
    <property type="entry name" value="CELL WALL-BINDING PROTEIN YOCH"/>
    <property type="match status" value="1"/>
</dbReference>
<dbReference type="Gene3D" id="2.40.40.10">
    <property type="entry name" value="RlpA-like domain"/>
    <property type="match status" value="1"/>
</dbReference>
<dbReference type="Pfam" id="PF01476">
    <property type="entry name" value="LysM"/>
    <property type="match status" value="1"/>
</dbReference>
<dbReference type="GO" id="GO:0004553">
    <property type="term" value="F:hydrolase activity, hydrolyzing O-glycosyl compounds"/>
    <property type="evidence" value="ECO:0007669"/>
    <property type="project" value="InterPro"/>
</dbReference>
<dbReference type="Proteomes" id="UP000198668">
    <property type="component" value="Unassembled WGS sequence"/>
</dbReference>
<protein>
    <submittedName>
        <fullName evidence="5">3D (Asp-Asp-Asp) domain-containing protein</fullName>
    </submittedName>
</protein>
<feature type="signal peptide" evidence="3">
    <location>
        <begin position="1"/>
        <end position="31"/>
    </location>
</feature>
<gene>
    <name evidence="5" type="ORF">SAMN04489868_10137</name>
</gene>
<dbReference type="InterPro" id="IPR018392">
    <property type="entry name" value="LysM"/>
</dbReference>
<organism evidence="5 6">
    <name type="scientific">Pisciglobus halotolerans</name>
    <dbReference type="NCBI Taxonomy" id="745365"/>
    <lineage>
        <taxon>Bacteria</taxon>
        <taxon>Bacillati</taxon>
        <taxon>Bacillota</taxon>
        <taxon>Bacilli</taxon>
        <taxon>Lactobacillales</taxon>
        <taxon>Carnobacteriaceae</taxon>
    </lineage>
</organism>
<proteinExistence type="predicted"/>
<dbReference type="PROSITE" id="PS51782">
    <property type="entry name" value="LYSM"/>
    <property type="match status" value="1"/>
</dbReference>
<evidence type="ECO:0000313" key="6">
    <source>
        <dbReference type="Proteomes" id="UP000198668"/>
    </source>
</evidence>
<feature type="domain" description="LysM" evidence="4">
    <location>
        <begin position="58"/>
        <end position="102"/>
    </location>
</feature>
<dbReference type="GO" id="GO:0019867">
    <property type="term" value="C:outer membrane"/>
    <property type="evidence" value="ECO:0007669"/>
    <property type="project" value="InterPro"/>
</dbReference>
<dbReference type="SUPFAM" id="SSF54106">
    <property type="entry name" value="LysM domain"/>
    <property type="match status" value="1"/>
</dbReference>
<dbReference type="SMART" id="SM00257">
    <property type="entry name" value="LysM"/>
    <property type="match status" value="1"/>
</dbReference>
<name>A0A1I3AMG0_9LACT</name>
<evidence type="ECO:0000259" key="4">
    <source>
        <dbReference type="PROSITE" id="PS51782"/>
    </source>
</evidence>
<feature type="region of interest" description="Disordered" evidence="2">
    <location>
        <begin position="120"/>
        <end position="207"/>
    </location>
</feature>
<dbReference type="InterPro" id="IPR036908">
    <property type="entry name" value="RlpA-like_sf"/>
</dbReference>
<dbReference type="AlphaFoldDB" id="A0A1I3AMG0"/>
<dbReference type="Gene3D" id="3.10.350.10">
    <property type="entry name" value="LysM domain"/>
    <property type="match status" value="1"/>
</dbReference>
<dbReference type="GO" id="GO:0009254">
    <property type="term" value="P:peptidoglycan turnover"/>
    <property type="evidence" value="ECO:0007669"/>
    <property type="project" value="InterPro"/>
</dbReference>
<evidence type="ECO:0000256" key="3">
    <source>
        <dbReference type="SAM" id="SignalP"/>
    </source>
</evidence>
<keyword evidence="1 3" id="KW-0732">Signal</keyword>
<dbReference type="EMBL" id="FOQE01000001">
    <property type="protein sequence ID" value="SFH51210.1"/>
    <property type="molecule type" value="Genomic_DNA"/>
</dbReference>
<dbReference type="InterPro" id="IPR051933">
    <property type="entry name" value="Resuscitation_pf_RpfB"/>
</dbReference>
<dbReference type="InterPro" id="IPR010611">
    <property type="entry name" value="3D_dom"/>
</dbReference>
<dbReference type="CDD" id="cd22786">
    <property type="entry name" value="DPBB_YuiC-like"/>
    <property type="match status" value="1"/>
</dbReference>
<dbReference type="InterPro" id="IPR036779">
    <property type="entry name" value="LysM_dom_sf"/>
</dbReference>
<feature type="chain" id="PRO_5011641374" evidence="3">
    <location>
        <begin position="32"/>
        <end position="296"/>
    </location>
</feature>
<reference evidence="5 6" key="1">
    <citation type="submission" date="2016-10" db="EMBL/GenBank/DDBJ databases">
        <authorList>
            <person name="de Groot N.N."/>
        </authorList>
    </citation>
    <scope>NUCLEOTIDE SEQUENCE [LARGE SCALE GENOMIC DNA]</scope>
    <source>
        <strain evidence="5 6">DSM 27630</strain>
    </source>
</reference>
<dbReference type="SUPFAM" id="SSF50685">
    <property type="entry name" value="Barwin-like endoglucanases"/>
    <property type="match status" value="1"/>
</dbReference>
<evidence type="ECO:0000256" key="1">
    <source>
        <dbReference type="ARBA" id="ARBA00022729"/>
    </source>
</evidence>
<sequence length="296" mass="32188">MRNIKTKIITAGTTFALAGLFSVANPTDTFAAEYDSSNWSARSTSEIKSDIENNSDGSKYTFQWGDTLSAIASATDLSVNKLTEINNINNANVIYAGNSIYLSGDNHIVTVDNNKEVKSYDVSDEKVKEVETPKETQEKIQSKESKQSKSKDKAEAAESEVKETKNTEEKKTETKKQETKAEAKDSSKEKTANESASSEEKSGNWVTVEATAYSTNEPGLSDTTATGINLNENPRVIAVDPSVIPLGSKVYVPGYGTYIAGDTGGAIKGKRIDIHMTSIDDCYAFGRRTMDIQILD</sequence>
<dbReference type="RefSeq" id="WP_092090699.1">
    <property type="nucleotide sequence ID" value="NZ_FOQE01000001.1"/>
</dbReference>
<accession>A0A1I3AMG0</accession>
<dbReference type="Pfam" id="PF06725">
    <property type="entry name" value="3D"/>
    <property type="match status" value="1"/>
</dbReference>
<dbReference type="OrthoDB" id="9798935at2"/>
<dbReference type="PANTHER" id="PTHR39160:SF6">
    <property type="entry name" value="CELL WALL-BINDING PROTEIN YOCH"/>
    <property type="match status" value="1"/>
</dbReference>
<keyword evidence="6" id="KW-1185">Reference proteome</keyword>
<evidence type="ECO:0000313" key="5">
    <source>
        <dbReference type="EMBL" id="SFH51210.1"/>
    </source>
</evidence>